<gene>
    <name evidence="1" type="ORF">HDA45_001543</name>
</gene>
<dbReference type="InterPro" id="IPR011990">
    <property type="entry name" value="TPR-like_helical_dom_sf"/>
</dbReference>
<reference evidence="1 2" key="1">
    <citation type="submission" date="2020-08" db="EMBL/GenBank/DDBJ databases">
        <title>Sequencing the genomes of 1000 actinobacteria strains.</title>
        <authorList>
            <person name="Klenk H.-P."/>
        </authorList>
    </citation>
    <scope>NUCLEOTIDE SEQUENCE [LARGE SCALE GENOMIC DNA]</scope>
    <source>
        <strain evidence="1 2">DSM 45272</strain>
    </source>
</reference>
<proteinExistence type="predicted"/>
<accession>A0A841AU77</accession>
<dbReference type="EMBL" id="JACHMX010000001">
    <property type="protein sequence ID" value="MBB5851456.1"/>
    <property type="molecule type" value="Genomic_DNA"/>
</dbReference>
<dbReference type="SUPFAM" id="SSF48452">
    <property type="entry name" value="TPR-like"/>
    <property type="match status" value="1"/>
</dbReference>
<evidence type="ECO:0008006" key="3">
    <source>
        <dbReference type="Google" id="ProtNLM"/>
    </source>
</evidence>
<organism evidence="1 2">
    <name type="scientific">Amycolatopsis umgeniensis</name>
    <dbReference type="NCBI Taxonomy" id="336628"/>
    <lineage>
        <taxon>Bacteria</taxon>
        <taxon>Bacillati</taxon>
        <taxon>Actinomycetota</taxon>
        <taxon>Actinomycetes</taxon>
        <taxon>Pseudonocardiales</taxon>
        <taxon>Pseudonocardiaceae</taxon>
        <taxon>Amycolatopsis</taxon>
    </lineage>
</organism>
<keyword evidence="2" id="KW-1185">Reference proteome</keyword>
<dbReference type="Proteomes" id="UP000580861">
    <property type="component" value="Unassembled WGS sequence"/>
</dbReference>
<dbReference type="Gene3D" id="1.25.40.10">
    <property type="entry name" value="Tetratricopeptide repeat domain"/>
    <property type="match status" value="1"/>
</dbReference>
<comment type="caution">
    <text evidence="1">The sequence shown here is derived from an EMBL/GenBank/DDBJ whole genome shotgun (WGS) entry which is preliminary data.</text>
</comment>
<name>A0A841AU77_9PSEU</name>
<dbReference type="AlphaFoldDB" id="A0A841AU77"/>
<sequence length="551" mass="60530">MDTEEQLWRQIRVTDRMWEGAGQIAALEKVTRRVDALGLAAHGYEARVRLATAYLLGGEPAKVFEPLSWCLAADDPDPELDLRSVFDHLASAFTEDPRVPLADTLTALDEGERLFGPMPDNRLIVASHLGAIADVGYEAPPESSRCAHCDLGLRIDHLLRIGRLEDAAELFSDEDYCSRQPHSMRAALMLPFVRLGRLDDALEAFRLSYSAFWAEPSELGMLARHVEFCARTGNHPAARKLVDRHGGWRSVPFAEMDFHAAASLVAGAASDHASRALEIAARFDARNGNSAQSDRIRALLTVEPVLDSRELGSALLPGTKQIGSKIVIYPTTVEELACRAERNQDDPEFAAAMWDRFDELLPNPEGVLLARRLAARDDQPAEGALPPGAHAFRRAALTVEQAPLRALKFSREAVDLFQAEFDHVNAARARLMAVWILAFTGDPEAARDLSGECDAVGGNPEVQAEMLYTHGKLSQALGDLDEAAFRLPMAAESFESAGNTAALGWTRADLAELFLTMERFEDAADAAEEAVRLTPSVRARELRERAYFLRA</sequence>
<protein>
    <recommendedName>
        <fullName evidence="3">Tetratricopeptide repeat protein</fullName>
    </recommendedName>
</protein>
<dbReference type="RefSeq" id="WP_184893204.1">
    <property type="nucleotide sequence ID" value="NZ_JACHMX010000001.1"/>
</dbReference>
<evidence type="ECO:0000313" key="1">
    <source>
        <dbReference type="EMBL" id="MBB5851456.1"/>
    </source>
</evidence>
<evidence type="ECO:0000313" key="2">
    <source>
        <dbReference type="Proteomes" id="UP000580861"/>
    </source>
</evidence>